<dbReference type="InterPro" id="IPR014710">
    <property type="entry name" value="RmlC-like_jellyroll"/>
</dbReference>
<evidence type="ECO:0000313" key="2">
    <source>
        <dbReference type="Proteomes" id="UP000545286"/>
    </source>
</evidence>
<evidence type="ECO:0000313" key="1">
    <source>
        <dbReference type="EMBL" id="MBB2956750.1"/>
    </source>
</evidence>
<gene>
    <name evidence="1" type="ORF">FHX72_000862</name>
</gene>
<dbReference type="Gene3D" id="2.60.120.10">
    <property type="entry name" value="Jelly Rolls"/>
    <property type="match status" value="1"/>
</dbReference>
<comment type="caution">
    <text evidence="1">The sequence shown here is derived from an EMBL/GenBank/DDBJ whole genome shotgun (WGS) entry which is preliminary data.</text>
</comment>
<dbReference type="PANTHER" id="PTHR37943:SF1">
    <property type="entry name" value="PROTEIN VES"/>
    <property type="match status" value="1"/>
</dbReference>
<accession>A0A7W4YFC9</accession>
<protein>
    <submittedName>
        <fullName evidence="1">Environmental stress-induced protein Ves</fullName>
    </submittedName>
</protein>
<dbReference type="InterPro" id="IPR011051">
    <property type="entry name" value="RmlC_Cupin_sf"/>
</dbReference>
<dbReference type="Proteomes" id="UP000545286">
    <property type="component" value="Unassembled WGS sequence"/>
</dbReference>
<dbReference type="SUPFAM" id="SSF51182">
    <property type="entry name" value="RmlC-like cupins"/>
    <property type="match status" value="1"/>
</dbReference>
<dbReference type="Pfam" id="PF05962">
    <property type="entry name" value="HutD"/>
    <property type="match status" value="1"/>
</dbReference>
<name>A0A7W4YFC9_9MICO</name>
<dbReference type="EMBL" id="JACHWJ010000001">
    <property type="protein sequence ID" value="MBB2956750.1"/>
    <property type="molecule type" value="Genomic_DNA"/>
</dbReference>
<dbReference type="AlphaFoldDB" id="A0A7W4YFC9"/>
<proteinExistence type="predicted"/>
<dbReference type="InterPro" id="IPR010282">
    <property type="entry name" value="Uncharacterised_HutD/Ves"/>
</dbReference>
<keyword evidence="2" id="KW-1185">Reference proteome</keyword>
<dbReference type="OrthoDB" id="9800082at2"/>
<reference evidence="1 2" key="1">
    <citation type="submission" date="2020-08" db="EMBL/GenBank/DDBJ databases">
        <title>Sequencing the genomes of 1000 actinobacteria strains.</title>
        <authorList>
            <person name="Klenk H.-P."/>
        </authorList>
    </citation>
    <scope>NUCLEOTIDE SEQUENCE [LARGE SCALE GENOMIC DNA]</scope>
    <source>
        <strain evidence="1 2">DSM 20419</strain>
    </source>
</reference>
<sequence>MTTARVIRYADLEAKPWRNGLGMTRTIQSVQDGAGWALSIATIERQAEFSVIPDTQRVQLAIEPVQLVIDGDEVGLGHGEQVRFSGEQRVKGASTAASSRVLNLIYPVGARKLELTAVRSSGELPKATMAAVVLSGSLDAAGSILGPLDTVLLPAGADVQGFTGMGLLAVVHEVG</sequence>
<dbReference type="PANTHER" id="PTHR37943">
    <property type="entry name" value="PROTEIN VES"/>
    <property type="match status" value="1"/>
</dbReference>
<dbReference type="RefSeq" id="WP_068493254.1">
    <property type="nucleotide sequence ID" value="NZ_CZJY01000045.1"/>
</dbReference>
<organism evidence="1 2">
    <name type="scientific">Pseudoclavibacter helvolus</name>
    <dbReference type="NCBI Taxonomy" id="255205"/>
    <lineage>
        <taxon>Bacteria</taxon>
        <taxon>Bacillati</taxon>
        <taxon>Actinomycetota</taxon>
        <taxon>Actinomycetes</taxon>
        <taxon>Micrococcales</taxon>
        <taxon>Microbacteriaceae</taxon>
        <taxon>Pseudoclavibacter</taxon>
    </lineage>
</organism>